<feature type="non-terminal residue" evidence="7">
    <location>
        <position position="265"/>
    </location>
</feature>
<feature type="transmembrane region" description="Helical" evidence="6">
    <location>
        <begin position="217"/>
        <end position="235"/>
    </location>
</feature>
<gene>
    <name evidence="7" type="ORF">E6H04_08455</name>
</gene>
<proteinExistence type="predicted"/>
<dbReference type="InterPro" id="IPR043428">
    <property type="entry name" value="LivM-like"/>
</dbReference>
<dbReference type="Proteomes" id="UP000320048">
    <property type="component" value="Unassembled WGS sequence"/>
</dbReference>
<protein>
    <submittedName>
        <fullName evidence="7">Branched-chain amino acid ABC transporter permease</fullName>
    </submittedName>
</protein>
<keyword evidence="4 6" id="KW-1133">Transmembrane helix</keyword>
<organism evidence="7 8">
    <name type="scientific">Candidatus Segetimicrobium genomatis</name>
    <dbReference type="NCBI Taxonomy" id="2569760"/>
    <lineage>
        <taxon>Bacteria</taxon>
        <taxon>Bacillati</taxon>
        <taxon>Candidatus Sysuimicrobiota</taxon>
        <taxon>Candidatus Sysuimicrobiia</taxon>
        <taxon>Candidatus Sysuimicrobiales</taxon>
        <taxon>Candidatus Segetimicrobiaceae</taxon>
        <taxon>Candidatus Segetimicrobium</taxon>
    </lineage>
</organism>
<dbReference type="PANTHER" id="PTHR30482:SF20">
    <property type="entry name" value="HIGH-AFFINITY BRANCHED-CHAIN AMINO ACID TRANSPORT SYSTEM PERMEASE PROTEIN LIVM"/>
    <property type="match status" value="1"/>
</dbReference>
<comment type="caution">
    <text evidence="7">The sequence shown here is derived from an EMBL/GenBank/DDBJ whole genome shotgun (WGS) entry which is preliminary data.</text>
</comment>
<dbReference type="CDD" id="cd06581">
    <property type="entry name" value="TM_PBP1_LivM_like"/>
    <property type="match status" value="1"/>
</dbReference>
<feature type="transmembrane region" description="Helical" evidence="6">
    <location>
        <begin position="30"/>
        <end position="50"/>
    </location>
</feature>
<evidence type="ECO:0000313" key="7">
    <source>
        <dbReference type="EMBL" id="TMI80551.1"/>
    </source>
</evidence>
<dbReference type="AlphaFoldDB" id="A0A537JAI9"/>
<feature type="transmembrane region" description="Helical" evidence="6">
    <location>
        <begin position="6"/>
        <end position="23"/>
    </location>
</feature>
<keyword evidence="5 6" id="KW-0472">Membrane</keyword>
<evidence type="ECO:0000256" key="1">
    <source>
        <dbReference type="ARBA" id="ARBA00004651"/>
    </source>
</evidence>
<dbReference type="InterPro" id="IPR001851">
    <property type="entry name" value="ABC_transp_permease"/>
</dbReference>
<sequence length="265" mass="27755">MTRNTLAASAALAVYVVIVPFLLRDAPYLLGVLATASILSFISLGVWLTFTIGRINIGQGAFALVGGYVTATLTKTLGVSFWLALPASGLAAALLGTVIGWPILRLKGVYFAMLTLSLTEAARLAALNGGTLTEGATGILNIPTPGPLRVLRAEIVPAFGALNQHLAFYGLAAVILSAGLLGAYRIATCRLGWIFRSLQQDEALAESTGIDVAKYRVMAFAIGCAYGGIGGAFFAVAQQSIYPSSFGVTDSVYFMLYCFFGGLSY</sequence>
<dbReference type="GO" id="GO:0015658">
    <property type="term" value="F:branched-chain amino acid transmembrane transporter activity"/>
    <property type="evidence" value="ECO:0007669"/>
    <property type="project" value="InterPro"/>
</dbReference>
<feature type="transmembrane region" description="Helical" evidence="6">
    <location>
        <begin position="166"/>
        <end position="187"/>
    </location>
</feature>
<comment type="subcellular location">
    <subcellularLocation>
        <location evidence="1">Cell membrane</location>
        <topology evidence="1">Multi-pass membrane protein</topology>
    </subcellularLocation>
</comment>
<evidence type="ECO:0000256" key="4">
    <source>
        <dbReference type="ARBA" id="ARBA00022989"/>
    </source>
</evidence>
<evidence type="ECO:0000256" key="5">
    <source>
        <dbReference type="ARBA" id="ARBA00023136"/>
    </source>
</evidence>
<keyword evidence="2" id="KW-1003">Cell membrane</keyword>
<feature type="transmembrane region" description="Helical" evidence="6">
    <location>
        <begin position="241"/>
        <end position="260"/>
    </location>
</feature>
<accession>A0A537JAI9</accession>
<dbReference type="Pfam" id="PF02653">
    <property type="entry name" value="BPD_transp_2"/>
    <property type="match status" value="1"/>
</dbReference>
<feature type="transmembrane region" description="Helical" evidence="6">
    <location>
        <begin position="56"/>
        <end position="74"/>
    </location>
</feature>
<name>A0A537JAI9_9BACT</name>
<feature type="transmembrane region" description="Helical" evidence="6">
    <location>
        <begin position="81"/>
        <end position="104"/>
    </location>
</feature>
<evidence type="ECO:0000256" key="6">
    <source>
        <dbReference type="SAM" id="Phobius"/>
    </source>
</evidence>
<reference evidence="7 8" key="1">
    <citation type="journal article" date="2019" name="Nat. Microbiol.">
        <title>Mediterranean grassland soil C-N compound turnover is dependent on rainfall and depth, and is mediated by genomically divergent microorganisms.</title>
        <authorList>
            <person name="Diamond S."/>
            <person name="Andeer P.F."/>
            <person name="Li Z."/>
            <person name="Crits-Christoph A."/>
            <person name="Burstein D."/>
            <person name="Anantharaman K."/>
            <person name="Lane K.R."/>
            <person name="Thomas B.C."/>
            <person name="Pan C."/>
            <person name="Northen T.R."/>
            <person name="Banfield J.F."/>
        </authorList>
    </citation>
    <scope>NUCLEOTIDE SEQUENCE [LARGE SCALE GENOMIC DNA]</scope>
    <source>
        <strain evidence="7">NP_7</strain>
    </source>
</reference>
<evidence type="ECO:0000313" key="8">
    <source>
        <dbReference type="Proteomes" id="UP000320048"/>
    </source>
</evidence>
<dbReference type="GO" id="GO:0005886">
    <property type="term" value="C:plasma membrane"/>
    <property type="evidence" value="ECO:0007669"/>
    <property type="project" value="UniProtKB-SubCell"/>
</dbReference>
<keyword evidence="3 6" id="KW-0812">Transmembrane</keyword>
<dbReference type="PANTHER" id="PTHR30482">
    <property type="entry name" value="HIGH-AFFINITY BRANCHED-CHAIN AMINO ACID TRANSPORT SYSTEM PERMEASE"/>
    <property type="match status" value="1"/>
</dbReference>
<dbReference type="EMBL" id="VBAO01000214">
    <property type="protein sequence ID" value="TMI80551.1"/>
    <property type="molecule type" value="Genomic_DNA"/>
</dbReference>
<evidence type="ECO:0000256" key="2">
    <source>
        <dbReference type="ARBA" id="ARBA00022475"/>
    </source>
</evidence>
<evidence type="ECO:0000256" key="3">
    <source>
        <dbReference type="ARBA" id="ARBA00022692"/>
    </source>
</evidence>